<proteinExistence type="predicted"/>
<organism evidence="2 5">
    <name type="scientific">Paracoccus yeei</name>
    <dbReference type="NCBI Taxonomy" id="147645"/>
    <lineage>
        <taxon>Bacteria</taxon>
        <taxon>Pseudomonadati</taxon>
        <taxon>Pseudomonadota</taxon>
        <taxon>Alphaproteobacteria</taxon>
        <taxon>Rhodobacterales</taxon>
        <taxon>Paracoccaceae</taxon>
        <taxon>Paracoccus</taxon>
    </lineage>
</organism>
<keyword evidence="1" id="KW-0812">Transmembrane</keyword>
<dbReference type="STRING" id="147645.A6J80_04780"/>
<sequence>MNTNIVPQPSVMDRIGLALAGVRDWLDDRGKPAWIFAMILGFVFCWPVGLAILGYMIWSKRMFSCRHTRHDRYGSARRMGRHPGAPTGNAAFDAYRDETLKRLEDEHREFLDFLQKLREARDKAEFDQFMAGRGEPREPQA</sequence>
<protein>
    <submittedName>
        <fullName evidence="2">DUF2852 domain-containing protein</fullName>
    </submittedName>
</protein>
<dbReference type="Proteomes" id="UP000272010">
    <property type="component" value="Chromosome"/>
</dbReference>
<dbReference type="RefSeq" id="WP_080620689.1">
    <property type="nucleotide sequence ID" value="NZ_CAJGAB010000034.1"/>
</dbReference>
<dbReference type="Pfam" id="PF11014">
    <property type="entry name" value="DUF2852"/>
    <property type="match status" value="1"/>
</dbReference>
<reference evidence="5" key="1">
    <citation type="submission" date="2017-03" db="EMBL/GenBank/DDBJ databases">
        <title>FDA dAtabase for Regulatory Grade micrObial Sequences (FDA-ARGOS): Supporting development and validation of Infectious Disease Dx tests.</title>
        <authorList>
            <person name="Minogue T."/>
            <person name="Wolcott M."/>
            <person name="Wasieloski L."/>
            <person name="Aguilar W."/>
            <person name="Moore D."/>
            <person name="Tallon L."/>
            <person name="Sadzewicz L."/>
            <person name="Sengamalay N."/>
            <person name="Ott S."/>
            <person name="Godinez A."/>
            <person name="Nagaraj S."/>
            <person name="Nadendla S."/>
            <person name="Geyer C."/>
            <person name="Sichtig H."/>
        </authorList>
    </citation>
    <scope>NUCLEOTIDE SEQUENCE [LARGE SCALE GENOMIC DNA]</scope>
    <source>
        <strain evidence="5">FDAARGOS_252</strain>
    </source>
</reference>
<name>A0A1V0GPM7_9RHOB</name>
<reference evidence="7" key="5">
    <citation type="submission" date="2018-07" db="EMBL/GenBank/DDBJ databases">
        <title>Genome Structure of the Opportunistic Pathogen Paracoccus yeei (Alphaproteobacteria) and Identification of Putative Virulence Factors.</title>
        <authorList>
            <person name="Lasek R."/>
            <person name="Szuplewska M."/>
            <person name="Mitura M."/>
            <person name="Decewicz P."/>
            <person name="Chmielowska C."/>
            <person name="Pawlot A."/>
            <person name="Sentkowska D."/>
            <person name="Czarnecki J."/>
            <person name="Bartosik D."/>
        </authorList>
    </citation>
    <scope>NUCLEOTIDE SEQUENCE [LARGE SCALE GENOMIC DNA]</scope>
    <source>
        <strain evidence="7">CCUG 32053</strain>
    </source>
</reference>
<evidence type="ECO:0000313" key="7">
    <source>
        <dbReference type="Proteomes" id="UP000272010"/>
    </source>
</evidence>
<reference evidence="2" key="3">
    <citation type="submission" date="2017-12" db="EMBL/GenBank/DDBJ databases">
        <title>FDA dAtabase for Regulatory Grade micrObial Sequences (FDA-ARGOS): Supporting development and validation of Infectious Disease Dx tests.</title>
        <authorList>
            <person name="Campos J."/>
            <person name="Goldberg B."/>
            <person name="Tallon L."/>
            <person name="Sadzewicz L."/>
            <person name="Sengamalay N."/>
            <person name="Ott S."/>
            <person name="Godinez A."/>
            <person name="Nagaraj S."/>
            <person name="Vyas G."/>
            <person name="Aluvathingal J."/>
            <person name="Nadendla S."/>
            <person name="Geyer C."/>
            <person name="Nandy P."/>
            <person name="Hobson J."/>
            <person name="Sichtig H."/>
        </authorList>
    </citation>
    <scope>NUCLEOTIDE SEQUENCE</scope>
    <source>
        <strain evidence="2">FDAARGOS_252</strain>
    </source>
</reference>
<dbReference type="InterPro" id="IPR021273">
    <property type="entry name" value="DUF2852"/>
</dbReference>
<dbReference type="KEGG" id="pye:A6J80_04780"/>
<dbReference type="Proteomes" id="UP000229314">
    <property type="component" value="Chromosome"/>
</dbReference>
<keyword evidence="5" id="KW-1185">Reference proteome</keyword>
<gene>
    <name evidence="2" type="ORF">A6J80_04780</name>
    <name evidence="4" type="ORF">PY32053_02071</name>
    <name evidence="3" type="ORF">PYTT13_00080</name>
</gene>
<feature type="transmembrane region" description="Helical" evidence="1">
    <location>
        <begin position="33"/>
        <end position="58"/>
    </location>
</feature>
<dbReference type="EMBL" id="CP020442">
    <property type="protein sequence ID" value="ARC35791.1"/>
    <property type="molecule type" value="Genomic_DNA"/>
</dbReference>
<reference evidence="3 6" key="2">
    <citation type="submission" date="2017-10" db="EMBL/GenBank/DDBJ databases">
        <title>Complete genome sequence of Paracoccus yeei TT13 isolated from human skin.</title>
        <authorList>
            <person name="Lee K."/>
            <person name="Lim J.Y."/>
            <person name="Hwang I."/>
        </authorList>
    </citation>
    <scope>NUCLEOTIDE SEQUENCE [LARGE SCALE GENOMIC DNA]</scope>
    <source>
        <strain evidence="3 6">TT13</strain>
    </source>
</reference>
<evidence type="ECO:0000313" key="5">
    <source>
        <dbReference type="Proteomes" id="UP000191257"/>
    </source>
</evidence>
<dbReference type="Proteomes" id="UP000191257">
    <property type="component" value="Chromosome"/>
</dbReference>
<dbReference type="AlphaFoldDB" id="A0A1V0GPM7"/>
<reference evidence="4" key="4">
    <citation type="journal article" date="2018" name="Front. Microbiol.">
        <title>Genome Structure of the Opportunistic Pathogen Paracoccus yeei (Alphaproteobacteria) and Identification of Putative Virulence Factors.</title>
        <authorList>
            <person name="Lasek R."/>
            <person name="Szuplewska M."/>
            <person name="Mitura M."/>
            <person name="Decewicz P."/>
            <person name="Chmielowska C."/>
            <person name="Pawlot A."/>
            <person name="Sentkowska D."/>
            <person name="Czarnecki J."/>
            <person name="Bartosik D."/>
        </authorList>
    </citation>
    <scope>NUCLEOTIDE SEQUENCE</scope>
    <source>
        <strain evidence="4">CCUG 32053</strain>
    </source>
</reference>
<keyword evidence="1" id="KW-0472">Membrane</keyword>
<evidence type="ECO:0000313" key="4">
    <source>
        <dbReference type="EMBL" id="AYF01685.1"/>
    </source>
</evidence>
<evidence type="ECO:0000256" key="1">
    <source>
        <dbReference type="SAM" id="Phobius"/>
    </source>
</evidence>
<evidence type="ECO:0000313" key="3">
    <source>
        <dbReference type="EMBL" id="ATQ54364.1"/>
    </source>
</evidence>
<evidence type="ECO:0000313" key="6">
    <source>
        <dbReference type="Proteomes" id="UP000229314"/>
    </source>
</evidence>
<evidence type="ECO:0000313" key="2">
    <source>
        <dbReference type="EMBL" id="ARC35791.1"/>
    </source>
</evidence>
<dbReference type="EMBL" id="CP031078">
    <property type="protein sequence ID" value="AYF01685.1"/>
    <property type="molecule type" value="Genomic_DNA"/>
</dbReference>
<dbReference type="GeneID" id="78896060"/>
<keyword evidence="1" id="KW-1133">Transmembrane helix</keyword>
<dbReference type="eggNOG" id="ENOG5031HJW">
    <property type="taxonomic scope" value="Bacteria"/>
</dbReference>
<dbReference type="EMBL" id="CP024422">
    <property type="protein sequence ID" value="ATQ54364.1"/>
    <property type="molecule type" value="Genomic_DNA"/>
</dbReference>
<accession>A0A1V0GPM7</accession>